<protein>
    <submittedName>
        <fullName evidence="1">Uncharacterized protein</fullName>
    </submittedName>
</protein>
<reference evidence="1 2" key="1">
    <citation type="submission" date="2011-06" db="EMBL/GenBank/DDBJ databases">
        <authorList>
            <person name="Harkins D.M."/>
            <person name="Madupu R."/>
            <person name="Durkin A.S."/>
            <person name="Torralba M."/>
            <person name="Methe B."/>
            <person name="Sutton G.G."/>
            <person name="Nelson K.E."/>
        </authorList>
    </citation>
    <scope>NUCLEOTIDE SEQUENCE [LARGE SCALE GENOMIC DNA]</scope>
    <source>
        <strain evidence="1 2">SK1060</strain>
    </source>
</reference>
<organism evidence="1 2">
    <name type="scientific">Streptococcus constellatus subsp. pharyngis SK1060 = CCUG 46377</name>
    <dbReference type="NCBI Taxonomy" id="1035184"/>
    <lineage>
        <taxon>Bacteria</taxon>
        <taxon>Bacillati</taxon>
        <taxon>Bacillota</taxon>
        <taxon>Bacilli</taxon>
        <taxon>Lactobacillales</taxon>
        <taxon>Streptococcaceae</taxon>
        <taxon>Streptococcus</taxon>
        <taxon>Streptococcus anginosus group</taxon>
    </lineage>
</organism>
<accession>F9P4Q1</accession>
<gene>
    <name evidence="1" type="ORF">HMPREF1042_0449</name>
</gene>
<sequence length="37" mass="4406">MAKESDGLKDIDKRESFKILSFFLKNIENETEKQIIF</sequence>
<name>F9P4Q1_STRCV</name>
<dbReference type="EMBL" id="AFUP01000001">
    <property type="protein sequence ID" value="EGV10466.1"/>
    <property type="molecule type" value="Genomic_DNA"/>
</dbReference>
<evidence type="ECO:0000313" key="2">
    <source>
        <dbReference type="Proteomes" id="UP000003287"/>
    </source>
</evidence>
<dbReference type="Proteomes" id="UP000003287">
    <property type="component" value="Unassembled WGS sequence"/>
</dbReference>
<dbReference type="AlphaFoldDB" id="F9P4Q1"/>
<evidence type="ECO:0000313" key="1">
    <source>
        <dbReference type="EMBL" id="EGV10466.1"/>
    </source>
</evidence>
<proteinExistence type="predicted"/>